<protein>
    <submittedName>
        <fullName evidence="2">Uncharacterized protein</fullName>
    </submittedName>
</protein>
<reference evidence="2" key="1">
    <citation type="journal article" date="2014" name="Int. J. Syst. Evol. Microbiol.">
        <title>Complete genome sequence of Corynebacterium casei LMG S-19264T (=DSM 44701T), isolated from a smear-ripened cheese.</title>
        <authorList>
            <consortium name="US DOE Joint Genome Institute (JGI-PGF)"/>
            <person name="Walter F."/>
            <person name="Albersmeier A."/>
            <person name="Kalinowski J."/>
            <person name="Ruckert C."/>
        </authorList>
    </citation>
    <scope>NUCLEOTIDE SEQUENCE</scope>
    <source>
        <strain evidence="2">JCM 5016</strain>
    </source>
</reference>
<keyword evidence="1" id="KW-0472">Membrane</keyword>
<sequence length="54" mass="5541">MPVFFAGLLLGALSGGITYGMSLDVQLAAIAGGAAVVLTWLGCAFLAFEAHRDR</sequence>
<comment type="caution">
    <text evidence="2">The sequence shown here is derived from an EMBL/GenBank/DDBJ whole genome shotgun (WGS) entry which is preliminary data.</text>
</comment>
<proteinExistence type="predicted"/>
<gene>
    <name evidence="2" type="ORF">GCM10010389_45350</name>
</gene>
<feature type="transmembrane region" description="Helical" evidence="1">
    <location>
        <begin position="25"/>
        <end position="48"/>
    </location>
</feature>
<keyword evidence="1" id="KW-1133">Transmembrane helix</keyword>
<keyword evidence="3" id="KW-1185">Reference proteome</keyword>
<accession>A0A918RI81</accession>
<dbReference type="RefSeq" id="WP_190059303.1">
    <property type="nucleotide sequence ID" value="NZ_BMWH01000020.1"/>
</dbReference>
<dbReference type="AlphaFoldDB" id="A0A918RI81"/>
<dbReference type="EMBL" id="BMWH01000020">
    <property type="protein sequence ID" value="GHA00976.1"/>
    <property type="molecule type" value="Genomic_DNA"/>
</dbReference>
<keyword evidence="1" id="KW-0812">Transmembrane</keyword>
<dbReference type="Proteomes" id="UP000623010">
    <property type="component" value="Unassembled WGS sequence"/>
</dbReference>
<evidence type="ECO:0000256" key="1">
    <source>
        <dbReference type="SAM" id="Phobius"/>
    </source>
</evidence>
<reference evidence="2" key="2">
    <citation type="submission" date="2020-09" db="EMBL/GenBank/DDBJ databases">
        <authorList>
            <person name="Sun Q."/>
            <person name="Ohkuma M."/>
        </authorList>
    </citation>
    <scope>NUCLEOTIDE SEQUENCE</scope>
    <source>
        <strain evidence="2">JCM 5016</strain>
    </source>
</reference>
<evidence type="ECO:0000313" key="2">
    <source>
        <dbReference type="EMBL" id="GHA00976.1"/>
    </source>
</evidence>
<organism evidence="2 3">
    <name type="scientific">Streptomyces echinoruber</name>
    <dbReference type="NCBI Taxonomy" id="68898"/>
    <lineage>
        <taxon>Bacteria</taxon>
        <taxon>Bacillati</taxon>
        <taxon>Actinomycetota</taxon>
        <taxon>Actinomycetes</taxon>
        <taxon>Kitasatosporales</taxon>
        <taxon>Streptomycetaceae</taxon>
        <taxon>Streptomyces</taxon>
    </lineage>
</organism>
<evidence type="ECO:0000313" key="3">
    <source>
        <dbReference type="Proteomes" id="UP000623010"/>
    </source>
</evidence>
<name>A0A918RI81_9ACTN</name>